<dbReference type="AlphaFoldDB" id="A0A6G8IJ09"/>
<evidence type="ECO:0000259" key="12">
    <source>
        <dbReference type="PROSITE" id="PS50109"/>
    </source>
</evidence>
<comment type="catalytic activity">
    <reaction evidence="1">
        <text>ATP + protein L-histidine = ADP + protein N-phospho-L-histidine.</text>
        <dbReference type="EC" id="2.7.13.3"/>
    </reaction>
</comment>
<dbReference type="PROSITE" id="PS50109">
    <property type="entry name" value="HIS_KIN"/>
    <property type="match status" value="1"/>
</dbReference>
<organism evidence="14 15">
    <name type="scientific">Hydrogenophaga crocea</name>
    <dbReference type="NCBI Taxonomy" id="2716225"/>
    <lineage>
        <taxon>Bacteria</taxon>
        <taxon>Pseudomonadati</taxon>
        <taxon>Pseudomonadota</taxon>
        <taxon>Betaproteobacteria</taxon>
        <taxon>Burkholderiales</taxon>
        <taxon>Comamonadaceae</taxon>
        <taxon>Hydrogenophaga</taxon>
    </lineage>
</organism>
<dbReference type="InterPro" id="IPR003661">
    <property type="entry name" value="HisK_dim/P_dom"/>
</dbReference>
<dbReference type="PRINTS" id="PR00344">
    <property type="entry name" value="BCTRLSENSOR"/>
</dbReference>
<evidence type="ECO:0000313" key="15">
    <source>
        <dbReference type="Proteomes" id="UP000503162"/>
    </source>
</evidence>
<dbReference type="PANTHER" id="PTHR45436">
    <property type="entry name" value="SENSOR HISTIDINE KINASE YKOH"/>
    <property type="match status" value="1"/>
</dbReference>
<comment type="subcellular location">
    <subcellularLocation>
        <location evidence="2">Membrane</location>
    </subcellularLocation>
</comment>
<dbReference type="Pfam" id="PF02518">
    <property type="entry name" value="HATPase_c"/>
    <property type="match status" value="1"/>
</dbReference>
<dbReference type="Proteomes" id="UP000503162">
    <property type="component" value="Chromosome"/>
</dbReference>
<dbReference type="GO" id="GO:0000155">
    <property type="term" value="F:phosphorelay sensor kinase activity"/>
    <property type="evidence" value="ECO:0007669"/>
    <property type="project" value="InterPro"/>
</dbReference>
<sequence>MSRAPVSLQRRLQWAASVLVVLALLLAALGLYRLFRAHAEREFDARLQRQLDDVTAALQVQTDAEGRAALGLRREPADPLFRQPASGLYWLALPASGQPLRSRSWWDSAPAFTPTPPADAPGAAPWVQTADGPRGEPLRVWLRRVQPAGWDGAVVLAVASDASALEAASRSFARGLGASLALLALLLVLASHAQVRLGLQPLRRLQGALAALRERHSPRLDGHHPAEVQPLVDEINRLLGQRQSLVDEAEAQAGNLAHALKTPLAVLGQLAQADGRDSGLGPEARALLREQLDAMERQIHRQLTRSRAAASVHSGGARAPLADVLPPLLRTLSRLHPDIDIAADEAQALPAPRITPHDLHEVLGNLLDNAARHARRRVQLSLQATDGGLALCVDDDGPGIAPEARTLALQRGARLDESHRGSGLGLAIVADLVEVYGGRFALEDGPLGGLRARLWLPLALSPAASAPPAAPPR</sequence>
<evidence type="ECO:0000256" key="7">
    <source>
        <dbReference type="ARBA" id="ARBA00022777"/>
    </source>
</evidence>
<evidence type="ECO:0000313" key="14">
    <source>
        <dbReference type="EMBL" id="QIM53099.1"/>
    </source>
</evidence>
<keyword evidence="6 11" id="KW-0812">Transmembrane</keyword>
<feature type="transmembrane region" description="Helical" evidence="11">
    <location>
        <begin position="12"/>
        <end position="32"/>
    </location>
</feature>
<dbReference type="Gene3D" id="3.30.565.10">
    <property type="entry name" value="Histidine kinase-like ATPase, C-terminal domain"/>
    <property type="match status" value="1"/>
</dbReference>
<dbReference type="InterPro" id="IPR036890">
    <property type="entry name" value="HATPase_C_sf"/>
</dbReference>
<dbReference type="InterPro" id="IPR005467">
    <property type="entry name" value="His_kinase_dom"/>
</dbReference>
<dbReference type="InterPro" id="IPR003660">
    <property type="entry name" value="HAMP_dom"/>
</dbReference>
<dbReference type="SUPFAM" id="SSF55874">
    <property type="entry name" value="ATPase domain of HSP90 chaperone/DNA topoisomerase II/histidine kinase"/>
    <property type="match status" value="1"/>
</dbReference>
<evidence type="ECO:0000256" key="2">
    <source>
        <dbReference type="ARBA" id="ARBA00004370"/>
    </source>
</evidence>
<dbReference type="Gene3D" id="1.10.287.130">
    <property type="match status" value="1"/>
</dbReference>
<keyword evidence="4" id="KW-0597">Phosphoprotein</keyword>
<keyword evidence="15" id="KW-1185">Reference proteome</keyword>
<keyword evidence="5" id="KW-0808">Transferase</keyword>
<keyword evidence="9" id="KW-0902">Two-component regulatory system</keyword>
<dbReference type="EMBL" id="CP049989">
    <property type="protein sequence ID" value="QIM53099.1"/>
    <property type="molecule type" value="Genomic_DNA"/>
</dbReference>
<evidence type="ECO:0000256" key="10">
    <source>
        <dbReference type="ARBA" id="ARBA00023136"/>
    </source>
</evidence>
<dbReference type="InterPro" id="IPR003594">
    <property type="entry name" value="HATPase_dom"/>
</dbReference>
<feature type="domain" description="HAMP" evidence="13">
    <location>
        <begin position="196"/>
        <end position="247"/>
    </location>
</feature>
<protein>
    <recommendedName>
        <fullName evidence="3">histidine kinase</fullName>
        <ecNumber evidence="3">2.7.13.3</ecNumber>
    </recommendedName>
</protein>
<dbReference type="CDD" id="cd00082">
    <property type="entry name" value="HisKA"/>
    <property type="match status" value="1"/>
</dbReference>
<keyword evidence="10 11" id="KW-0472">Membrane</keyword>
<evidence type="ECO:0000256" key="1">
    <source>
        <dbReference type="ARBA" id="ARBA00000085"/>
    </source>
</evidence>
<dbReference type="SMART" id="SM00387">
    <property type="entry name" value="HATPase_c"/>
    <property type="match status" value="1"/>
</dbReference>
<dbReference type="RefSeq" id="WP_166227847.1">
    <property type="nucleotide sequence ID" value="NZ_CP049989.1"/>
</dbReference>
<dbReference type="SUPFAM" id="SSF47384">
    <property type="entry name" value="Homodimeric domain of signal transducing histidine kinase"/>
    <property type="match status" value="1"/>
</dbReference>
<proteinExistence type="predicted"/>
<name>A0A6G8IJ09_9BURK</name>
<evidence type="ECO:0000256" key="3">
    <source>
        <dbReference type="ARBA" id="ARBA00012438"/>
    </source>
</evidence>
<evidence type="ECO:0000256" key="5">
    <source>
        <dbReference type="ARBA" id="ARBA00022679"/>
    </source>
</evidence>
<keyword evidence="7 14" id="KW-0418">Kinase</keyword>
<gene>
    <name evidence="14" type="ORF">G9Q37_13550</name>
</gene>
<dbReference type="InterPro" id="IPR050428">
    <property type="entry name" value="TCS_sensor_his_kinase"/>
</dbReference>
<evidence type="ECO:0000259" key="13">
    <source>
        <dbReference type="PROSITE" id="PS50885"/>
    </source>
</evidence>
<dbReference type="PANTHER" id="PTHR45436:SF5">
    <property type="entry name" value="SENSOR HISTIDINE KINASE TRCS"/>
    <property type="match status" value="1"/>
</dbReference>
<evidence type="ECO:0000256" key="11">
    <source>
        <dbReference type="SAM" id="Phobius"/>
    </source>
</evidence>
<dbReference type="EC" id="2.7.13.3" evidence="3"/>
<feature type="domain" description="Histidine kinase" evidence="12">
    <location>
        <begin position="255"/>
        <end position="460"/>
    </location>
</feature>
<evidence type="ECO:0000256" key="9">
    <source>
        <dbReference type="ARBA" id="ARBA00023012"/>
    </source>
</evidence>
<dbReference type="InterPro" id="IPR004358">
    <property type="entry name" value="Sig_transdc_His_kin-like_C"/>
</dbReference>
<dbReference type="KEGG" id="hcz:G9Q37_13550"/>
<evidence type="ECO:0000256" key="6">
    <source>
        <dbReference type="ARBA" id="ARBA00022692"/>
    </source>
</evidence>
<keyword evidence="8 11" id="KW-1133">Transmembrane helix</keyword>
<accession>A0A6G8IJ09</accession>
<reference evidence="14 15" key="1">
    <citation type="submission" date="2020-03" db="EMBL/GenBank/DDBJ databases">
        <title>Hydrogenophaga sp. nov. isolated from cyanobacterial mat.</title>
        <authorList>
            <person name="Thorat V."/>
            <person name="Kirdat K."/>
            <person name="Tiwarekar B."/>
            <person name="Costa E.D."/>
            <person name="Yadav A."/>
        </authorList>
    </citation>
    <scope>NUCLEOTIDE SEQUENCE [LARGE SCALE GENOMIC DNA]</scope>
    <source>
        <strain evidence="14 15">BA0156</strain>
    </source>
</reference>
<dbReference type="InterPro" id="IPR036097">
    <property type="entry name" value="HisK_dim/P_sf"/>
</dbReference>
<evidence type="ECO:0000256" key="4">
    <source>
        <dbReference type="ARBA" id="ARBA00022553"/>
    </source>
</evidence>
<dbReference type="PROSITE" id="PS50885">
    <property type="entry name" value="HAMP"/>
    <property type="match status" value="1"/>
</dbReference>
<evidence type="ECO:0000256" key="8">
    <source>
        <dbReference type="ARBA" id="ARBA00022989"/>
    </source>
</evidence>
<dbReference type="GO" id="GO:0005886">
    <property type="term" value="C:plasma membrane"/>
    <property type="evidence" value="ECO:0007669"/>
    <property type="project" value="TreeGrafter"/>
</dbReference>